<evidence type="ECO:0000256" key="4">
    <source>
        <dbReference type="PROSITE-ProRule" id="PRU00134"/>
    </source>
</evidence>
<dbReference type="SUPFAM" id="SSF81901">
    <property type="entry name" value="HCP-like"/>
    <property type="match status" value="1"/>
</dbReference>
<feature type="non-terminal residue" evidence="6">
    <location>
        <position position="1"/>
    </location>
</feature>
<proteinExistence type="predicted"/>
<dbReference type="AlphaFoldDB" id="K0RDB6"/>
<name>K0RDB6_THAOC</name>
<evidence type="ECO:0000256" key="2">
    <source>
        <dbReference type="ARBA" id="ARBA00022771"/>
    </source>
</evidence>
<gene>
    <name evidence="6" type="ORF">THAOC_30813</name>
</gene>
<evidence type="ECO:0000313" key="6">
    <source>
        <dbReference type="EMBL" id="EJK50244.1"/>
    </source>
</evidence>
<evidence type="ECO:0000259" key="5">
    <source>
        <dbReference type="PROSITE" id="PS50865"/>
    </source>
</evidence>
<keyword evidence="7" id="KW-1185">Reference proteome</keyword>
<evidence type="ECO:0000256" key="1">
    <source>
        <dbReference type="ARBA" id="ARBA00022723"/>
    </source>
</evidence>
<keyword evidence="1" id="KW-0479">Metal-binding</keyword>
<dbReference type="Gene3D" id="6.10.140.2220">
    <property type="match status" value="1"/>
</dbReference>
<dbReference type="InterPro" id="IPR044508">
    <property type="entry name" value="At5g50450/At1g67340-like"/>
</dbReference>
<keyword evidence="3" id="KW-0862">Zinc</keyword>
<dbReference type="Pfam" id="PF01753">
    <property type="entry name" value="zf-MYND"/>
    <property type="match status" value="1"/>
</dbReference>
<dbReference type="InterPro" id="IPR011990">
    <property type="entry name" value="TPR-like_helical_dom_sf"/>
</dbReference>
<dbReference type="Proteomes" id="UP000266841">
    <property type="component" value="Unassembled WGS sequence"/>
</dbReference>
<dbReference type="PANTHER" id="PTHR46758:SF2">
    <property type="entry name" value="OJ1485_B09.11 PROTEIN"/>
    <property type="match status" value="1"/>
</dbReference>
<feature type="domain" description="MYND-type" evidence="5">
    <location>
        <begin position="161"/>
        <end position="203"/>
    </location>
</feature>
<dbReference type="OrthoDB" id="167009at2759"/>
<accession>K0RDB6</accession>
<dbReference type="EMBL" id="AGNL01044091">
    <property type="protein sequence ID" value="EJK50244.1"/>
    <property type="molecule type" value="Genomic_DNA"/>
</dbReference>
<dbReference type="PANTHER" id="PTHR46758">
    <property type="entry name" value="MYND DOMAIN-CONTAINING"/>
    <property type="match status" value="1"/>
</dbReference>
<comment type="caution">
    <text evidence="6">The sequence shown here is derived from an EMBL/GenBank/DDBJ whole genome shotgun (WGS) entry which is preliminary data.</text>
</comment>
<organism evidence="6 7">
    <name type="scientific">Thalassiosira oceanica</name>
    <name type="common">Marine diatom</name>
    <dbReference type="NCBI Taxonomy" id="159749"/>
    <lineage>
        <taxon>Eukaryota</taxon>
        <taxon>Sar</taxon>
        <taxon>Stramenopiles</taxon>
        <taxon>Ochrophyta</taxon>
        <taxon>Bacillariophyta</taxon>
        <taxon>Coscinodiscophyceae</taxon>
        <taxon>Thalassiosirophycidae</taxon>
        <taxon>Thalassiosirales</taxon>
        <taxon>Thalassiosiraceae</taxon>
        <taxon>Thalassiosira</taxon>
    </lineage>
</organism>
<dbReference type="PROSITE" id="PS50865">
    <property type="entry name" value="ZF_MYND_2"/>
    <property type="match status" value="1"/>
</dbReference>
<sequence length="218" mass="24907">EFEKQEKAGLEWLNKAVAQDFPPALCELSNLRRDGLKSLVRKSQEKANEQLLMKAANLGYVAANSELAQYCLLAEDGFEKNLRRLTSEPLLPNWDDNGFACHFYSQAVLELTEYLHDGCSANLGSNAVPAIMFWLRKSRDLGYEDAERLLEKGETICQSRCANCSKEAETGEKFKQCSKCKAQWYCSKECQVESWRAGHRKDCKRARILKFEDYLNAE</sequence>
<keyword evidence="2 4" id="KW-0863">Zinc-finger</keyword>
<reference evidence="6 7" key="1">
    <citation type="journal article" date="2012" name="Genome Biol.">
        <title>Genome and low-iron response of an oceanic diatom adapted to chronic iron limitation.</title>
        <authorList>
            <person name="Lommer M."/>
            <person name="Specht M."/>
            <person name="Roy A.S."/>
            <person name="Kraemer L."/>
            <person name="Andreson R."/>
            <person name="Gutowska M.A."/>
            <person name="Wolf J."/>
            <person name="Bergner S.V."/>
            <person name="Schilhabel M.B."/>
            <person name="Klostermeier U.C."/>
            <person name="Beiko R.G."/>
            <person name="Rosenstiel P."/>
            <person name="Hippler M."/>
            <person name="Laroche J."/>
        </authorList>
    </citation>
    <scope>NUCLEOTIDE SEQUENCE [LARGE SCALE GENOMIC DNA]</scope>
    <source>
        <strain evidence="6 7">CCMP1005</strain>
    </source>
</reference>
<dbReference type="SUPFAM" id="SSF144232">
    <property type="entry name" value="HIT/MYND zinc finger-like"/>
    <property type="match status" value="1"/>
</dbReference>
<evidence type="ECO:0000256" key="3">
    <source>
        <dbReference type="ARBA" id="ARBA00022833"/>
    </source>
</evidence>
<protein>
    <recommendedName>
        <fullName evidence="5">MYND-type domain-containing protein</fullName>
    </recommendedName>
</protein>
<dbReference type="GO" id="GO:0008270">
    <property type="term" value="F:zinc ion binding"/>
    <property type="evidence" value="ECO:0007669"/>
    <property type="project" value="UniProtKB-KW"/>
</dbReference>
<dbReference type="InterPro" id="IPR002893">
    <property type="entry name" value="Znf_MYND"/>
</dbReference>
<evidence type="ECO:0000313" key="7">
    <source>
        <dbReference type="Proteomes" id="UP000266841"/>
    </source>
</evidence>
<dbReference type="Gene3D" id="1.25.40.10">
    <property type="entry name" value="Tetratricopeptide repeat domain"/>
    <property type="match status" value="1"/>
</dbReference>